<proteinExistence type="predicted"/>
<feature type="transmembrane region" description="Helical" evidence="1">
    <location>
        <begin position="12"/>
        <end position="32"/>
    </location>
</feature>
<keyword evidence="1" id="KW-0472">Membrane</keyword>
<dbReference type="KEGG" id="uam:UABAM_06467"/>
<evidence type="ECO:0000313" key="3">
    <source>
        <dbReference type="Proteomes" id="UP000326354"/>
    </source>
</evidence>
<dbReference type="AlphaFoldDB" id="A0A5S9F767"/>
<accession>A0A5S9F767</accession>
<feature type="transmembrane region" description="Helical" evidence="1">
    <location>
        <begin position="39"/>
        <end position="61"/>
    </location>
</feature>
<dbReference type="Proteomes" id="UP000326354">
    <property type="component" value="Chromosome"/>
</dbReference>
<organism evidence="2 3">
    <name type="scientific">Uabimicrobium amorphum</name>
    <dbReference type="NCBI Taxonomy" id="2596890"/>
    <lineage>
        <taxon>Bacteria</taxon>
        <taxon>Pseudomonadati</taxon>
        <taxon>Planctomycetota</taxon>
        <taxon>Candidatus Uabimicrobiia</taxon>
        <taxon>Candidatus Uabimicrobiales</taxon>
        <taxon>Candidatus Uabimicrobiaceae</taxon>
        <taxon>Candidatus Uabimicrobium</taxon>
    </lineage>
</organism>
<evidence type="ECO:0000313" key="2">
    <source>
        <dbReference type="EMBL" id="BBM88051.1"/>
    </source>
</evidence>
<evidence type="ECO:0000256" key="1">
    <source>
        <dbReference type="SAM" id="Phobius"/>
    </source>
</evidence>
<reference evidence="2 3" key="1">
    <citation type="submission" date="2019-08" db="EMBL/GenBank/DDBJ databases">
        <title>Complete genome sequence of Candidatus Uab amorphum.</title>
        <authorList>
            <person name="Shiratori T."/>
            <person name="Suzuki S."/>
            <person name="Kakizawa Y."/>
            <person name="Ishida K."/>
        </authorList>
    </citation>
    <scope>NUCLEOTIDE SEQUENCE [LARGE SCALE GENOMIC DNA]</scope>
    <source>
        <strain evidence="2 3">SRT547</strain>
    </source>
</reference>
<sequence length="90" mass="10876">MKLGDDLNLFWIYVKGFLFIFIVVTSALLLLFEGAIWRRAMLIGVLIWSSARSYYFMFYVIEKYVDREYKFSSVYSFIVYLIQKRKTKNK</sequence>
<keyword evidence="1" id="KW-0812">Transmembrane</keyword>
<dbReference type="EMBL" id="AP019860">
    <property type="protein sequence ID" value="BBM88051.1"/>
    <property type="molecule type" value="Genomic_DNA"/>
</dbReference>
<keyword evidence="1" id="KW-1133">Transmembrane helix</keyword>
<name>A0A5S9F767_UABAM</name>
<gene>
    <name evidence="2" type="ORF">UABAM_06467</name>
</gene>
<keyword evidence="3" id="KW-1185">Reference proteome</keyword>
<dbReference type="RefSeq" id="WP_151972180.1">
    <property type="nucleotide sequence ID" value="NZ_AP019860.1"/>
</dbReference>
<dbReference type="OrthoDB" id="286647at2"/>
<protein>
    <submittedName>
        <fullName evidence="2">Uncharacterized protein</fullName>
    </submittedName>
</protein>